<dbReference type="InterPro" id="IPR000843">
    <property type="entry name" value="HTH_LacI"/>
</dbReference>
<keyword evidence="1" id="KW-0678">Repressor</keyword>
<dbReference type="CDD" id="cd06267">
    <property type="entry name" value="PBP1_LacI_sugar_binding-like"/>
    <property type="match status" value="1"/>
</dbReference>
<sequence>MSTDPADRPVTIYTVADRAGVSIATVSRVLRGTAPTSPVTRRKVLQAVQELDYIPLRAARQVEVPRHQTHGLVLPGVVGPYYSELLIGFEAAAARYGQSVVLRLAHPSVDLEDSVRQILPRVDGLVLANDTVSDAFVRQVCRSTPTVLLAREPVDGCDTVLVENVEAARELTDHLLKHGRRRLVFVGDPAGSHDVTERYTGFRSALARSKAATEASLPLLVPLVEQSAPAVVDALLDMAEPADAVVCANDELAVALMSLLIARGVRIPEDLAVVGFDDIMTSRYVAPGLTTVLQPTYSVGRWAAIRLHERIEGRTHDVHPQVLPTRLVVRGSCGCPWSGPATSRNTP</sequence>
<accession>A0ABS1LCS7</accession>
<evidence type="ECO:0000313" key="7">
    <source>
        <dbReference type="Proteomes" id="UP000636918"/>
    </source>
</evidence>
<dbReference type="InterPro" id="IPR010982">
    <property type="entry name" value="Lambda_DNA-bd_dom_sf"/>
</dbReference>
<reference evidence="6 7" key="1">
    <citation type="submission" date="2021-01" db="EMBL/GenBank/DDBJ databases">
        <title>Genome seq and assembly of Nocardiodes sp. G10.</title>
        <authorList>
            <person name="Chhetri G."/>
        </authorList>
    </citation>
    <scope>NUCLEOTIDE SEQUENCE [LARGE SCALE GENOMIC DNA]</scope>
    <source>
        <strain evidence="6 7">G10</strain>
    </source>
</reference>
<keyword evidence="3 6" id="KW-0238">DNA-binding</keyword>
<keyword evidence="4" id="KW-0804">Transcription</keyword>
<protein>
    <submittedName>
        <fullName evidence="6">LacI family DNA-binding transcriptional regulator</fullName>
    </submittedName>
</protein>
<dbReference type="PROSITE" id="PS50932">
    <property type="entry name" value="HTH_LACI_2"/>
    <property type="match status" value="1"/>
</dbReference>
<evidence type="ECO:0000313" key="6">
    <source>
        <dbReference type="EMBL" id="MBL0749493.1"/>
    </source>
</evidence>
<dbReference type="Gene3D" id="1.10.260.40">
    <property type="entry name" value="lambda repressor-like DNA-binding domains"/>
    <property type="match status" value="1"/>
</dbReference>
<evidence type="ECO:0000259" key="5">
    <source>
        <dbReference type="PROSITE" id="PS50932"/>
    </source>
</evidence>
<organism evidence="6 7">
    <name type="scientific">Nocardioides baculatus</name>
    <dbReference type="NCBI Taxonomy" id="2801337"/>
    <lineage>
        <taxon>Bacteria</taxon>
        <taxon>Bacillati</taxon>
        <taxon>Actinomycetota</taxon>
        <taxon>Actinomycetes</taxon>
        <taxon>Propionibacteriales</taxon>
        <taxon>Nocardioidaceae</taxon>
        <taxon>Nocardioides</taxon>
    </lineage>
</organism>
<proteinExistence type="predicted"/>
<evidence type="ECO:0000256" key="3">
    <source>
        <dbReference type="ARBA" id="ARBA00023125"/>
    </source>
</evidence>
<dbReference type="EMBL" id="JAERSG010000006">
    <property type="protein sequence ID" value="MBL0749493.1"/>
    <property type="molecule type" value="Genomic_DNA"/>
</dbReference>
<dbReference type="SMART" id="SM00354">
    <property type="entry name" value="HTH_LACI"/>
    <property type="match status" value="1"/>
</dbReference>
<keyword evidence="7" id="KW-1185">Reference proteome</keyword>
<dbReference type="Pfam" id="PF00356">
    <property type="entry name" value="LacI"/>
    <property type="match status" value="1"/>
</dbReference>
<dbReference type="RefSeq" id="WP_201939737.1">
    <property type="nucleotide sequence ID" value="NZ_JAERSG010000006.1"/>
</dbReference>
<evidence type="ECO:0000256" key="2">
    <source>
        <dbReference type="ARBA" id="ARBA00023015"/>
    </source>
</evidence>
<keyword evidence="2" id="KW-0805">Transcription regulation</keyword>
<dbReference type="InterPro" id="IPR028082">
    <property type="entry name" value="Peripla_BP_I"/>
</dbReference>
<dbReference type="InterPro" id="IPR046335">
    <property type="entry name" value="LacI/GalR-like_sensor"/>
</dbReference>
<dbReference type="SUPFAM" id="SSF47413">
    <property type="entry name" value="lambda repressor-like DNA-binding domains"/>
    <property type="match status" value="1"/>
</dbReference>
<dbReference type="Pfam" id="PF13377">
    <property type="entry name" value="Peripla_BP_3"/>
    <property type="match status" value="1"/>
</dbReference>
<dbReference type="GO" id="GO:0003677">
    <property type="term" value="F:DNA binding"/>
    <property type="evidence" value="ECO:0007669"/>
    <property type="project" value="UniProtKB-KW"/>
</dbReference>
<gene>
    <name evidence="6" type="ORF">JI751_17875</name>
</gene>
<evidence type="ECO:0000256" key="4">
    <source>
        <dbReference type="ARBA" id="ARBA00023163"/>
    </source>
</evidence>
<dbReference type="PANTHER" id="PTHR30146">
    <property type="entry name" value="LACI-RELATED TRANSCRIPTIONAL REPRESSOR"/>
    <property type="match status" value="1"/>
</dbReference>
<name>A0ABS1LCS7_9ACTN</name>
<dbReference type="Gene3D" id="3.40.50.2300">
    <property type="match status" value="2"/>
</dbReference>
<comment type="caution">
    <text evidence="6">The sequence shown here is derived from an EMBL/GenBank/DDBJ whole genome shotgun (WGS) entry which is preliminary data.</text>
</comment>
<dbReference type="PANTHER" id="PTHR30146:SF148">
    <property type="entry name" value="HTH-TYPE TRANSCRIPTIONAL REPRESSOR PURR-RELATED"/>
    <property type="match status" value="1"/>
</dbReference>
<evidence type="ECO:0000256" key="1">
    <source>
        <dbReference type="ARBA" id="ARBA00022491"/>
    </source>
</evidence>
<dbReference type="Proteomes" id="UP000636918">
    <property type="component" value="Unassembled WGS sequence"/>
</dbReference>
<dbReference type="SUPFAM" id="SSF53822">
    <property type="entry name" value="Periplasmic binding protein-like I"/>
    <property type="match status" value="1"/>
</dbReference>
<feature type="domain" description="HTH lacI-type" evidence="5">
    <location>
        <begin position="10"/>
        <end position="64"/>
    </location>
</feature>
<dbReference type="CDD" id="cd01392">
    <property type="entry name" value="HTH_LacI"/>
    <property type="match status" value="1"/>
</dbReference>